<dbReference type="Pfam" id="PF00497">
    <property type="entry name" value="SBP_bac_3"/>
    <property type="match status" value="1"/>
</dbReference>
<dbReference type="EMBL" id="JAVDXV010000009">
    <property type="protein sequence ID" value="MDR7335351.1"/>
    <property type="molecule type" value="Genomic_DNA"/>
</dbReference>
<sequence>MAIWRCTLAALGLWLSAQSCAADGCGPYRVGLREYPRLYQRAAAGQFGGLDKDFFDALAERSGCKLEFQLESQPRLWMRLARGDIDMASWVVPSEQRATVVRILPIMGGRMMAVTWRDAGIKSEAEFLADPALRAVAISQALYGPGYDPLLAQLRTQGRVSDVADFDIAWRAFAGRRVALMLAYPWSLAGQPPELMAQLQLSDWHAAETATTSGLALSRKTVREADAHKLEQALRAMRLDGSLAQLLARHLPAGTVRLLPP</sequence>
<name>A0ABU2ADS0_9BURK</name>
<organism evidence="3 4">
    <name type="scientific">Roseateles asaccharophilus</name>
    <dbReference type="NCBI Taxonomy" id="582607"/>
    <lineage>
        <taxon>Bacteria</taxon>
        <taxon>Pseudomonadati</taxon>
        <taxon>Pseudomonadota</taxon>
        <taxon>Betaproteobacteria</taxon>
        <taxon>Burkholderiales</taxon>
        <taxon>Sphaerotilaceae</taxon>
        <taxon>Roseateles</taxon>
    </lineage>
</organism>
<dbReference type="InterPro" id="IPR001638">
    <property type="entry name" value="Solute-binding_3/MltF_N"/>
</dbReference>
<dbReference type="PROSITE" id="PS51257">
    <property type="entry name" value="PROKAR_LIPOPROTEIN"/>
    <property type="match status" value="1"/>
</dbReference>
<proteinExistence type="predicted"/>
<gene>
    <name evidence="3" type="ORF">J2X21_004516</name>
</gene>
<keyword evidence="1" id="KW-0732">Signal</keyword>
<evidence type="ECO:0000313" key="4">
    <source>
        <dbReference type="Proteomes" id="UP001180825"/>
    </source>
</evidence>
<feature type="signal peptide" evidence="1">
    <location>
        <begin position="1"/>
        <end position="21"/>
    </location>
</feature>
<reference evidence="3 4" key="1">
    <citation type="submission" date="2023-07" db="EMBL/GenBank/DDBJ databases">
        <title>Sorghum-associated microbial communities from plants grown in Nebraska, USA.</title>
        <authorList>
            <person name="Schachtman D."/>
        </authorList>
    </citation>
    <scope>NUCLEOTIDE SEQUENCE [LARGE SCALE GENOMIC DNA]</scope>
    <source>
        <strain evidence="3 4">BE316</strain>
    </source>
</reference>
<dbReference type="Gene3D" id="3.40.190.10">
    <property type="entry name" value="Periplasmic binding protein-like II"/>
    <property type="match status" value="2"/>
</dbReference>
<dbReference type="Proteomes" id="UP001180825">
    <property type="component" value="Unassembled WGS sequence"/>
</dbReference>
<evidence type="ECO:0000313" key="3">
    <source>
        <dbReference type="EMBL" id="MDR7335351.1"/>
    </source>
</evidence>
<dbReference type="RefSeq" id="WP_310332354.1">
    <property type="nucleotide sequence ID" value="NZ_JAVDXV010000009.1"/>
</dbReference>
<evidence type="ECO:0000259" key="2">
    <source>
        <dbReference type="Pfam" id="PF00497"/>
    </source>
</evidence>
<feature type="domain" description="Solute-binding protein family 3/N-terminal" evidence="2">
    <location>
        <begin position="31"/>
        <end position="251"/>
    </location>
</feature>
<accession>A0ABU2ADS0</accession>
<comment type="caution">
    <text evidence="3">The sequence shown here is derived from an EMBL/GenBank/DDBJ whole genome shotgun (WGS) entry which is preliminary data.</text>
</comment>
<evidence type="ECO:0000256" key="1">
    <source>
        <dbReference type="SAM" id="SignalP"/>
    </source>
</evidence>
<protein>
    <submittedName>
        <fullName evidence="3">Polar amino acid transport system substrate-binding protein</fullName>
    </submittedName>
</protein>
<dbReference type="SUPFAM" id="SSF53850">
    <property type="entry name" value="Periplasmic binding protein-like II"/>
    <property type="match status" value="1"/>
</dbReference>
<keyword evidence="4" id="KW-1185">Reference proteome</keyword>
<feature type="chain" id="PRO_5047179316" evidence="1">
    <location>
        <begin position="22"/>
        <end position="261"/>
    </location>
</feature>